<evidence type="ECO:0000259" key="10">
    <source>
        <dbReference type="Pfam" id="PF01467"/>
    </source>
</evidence>
<comment type="function">
    <text evidence="9">Reversibly transfers an adenylyl group from ATP to 4'-phosphopantetheine, yielding dephospho-CoA (dPCoA) and pyrophosphate.</text>
</comment>
<keyword evidence="5 9" id="KW-0067">ATP-binding</keyword>
<evidence type="ECO:0000313" key="11">
    <source>
        <dbReference type="EMBL" id="NYV27386.1"/>
    </source>
</evidence>
<comment type="similarity">
    <text evidence="9">Belongs to the bacterial CoaD family.</text>
</comment>
<comment type="pathway">
    <text evidence="9">Cofactor biosynthesis; coenzyme A biosynthesis; CoA from (R)-pantothenate: step 4/5.</text>
</comment>
<dbReference type="RefSeq" id="WP_067321726.1">
    <property type="nucleotide sequence ID" value="NZ_CBCRWS010000024.1"/>
</dbReference>
<evidence type="ECO:0000256" key="9">
    <source>
        <dbReference type="HAMAP-Rule" id="MF_00151"/>
    </source>
</evidence>
<dbReference type="GO" id="GO:0005524">
    <property type="term" value="F:ATP binding"/>
    <property type="evidence" value="ECO:0007669"/>
    <property type="project" value="UniProtKB-KW"/>
</dbReference>
<dbReference type="GO" id="GO:0015937">
    <property type="term" value="P:coenzyme A biosynthetic process"/>
    <property type="evidence" value="ECO:0007669"/>
    <property type="project" value="UniProtKB-UniRule"/>
</dbReference>
<dbReference type="EMBL" id="JABMKT010000002">
    <property type="protein sequence ID" value="NYV27386.1"/>
    <property type="molecule type" value="Genomic_DNA"/>
</dbReference>
<dbReference type="OrthoDB" id="9806661at2"/>
<dbReference type="Gene3D" id="3.40.50.620">
    <property type="entry name" value="HUPs"/>
    <property type="match status" value="1"/>
</dbReference>
<evidence type="ECO:0000256" key="5">
    <source>
        <dbReference type="ARBA" id="ARBA00022840"/>
    </source>
</evidence>
<keyword evidence="6 9" id="KW-0460">Magnesium</keyword>
<keyword evidence="1 9" id="KW-0963">Cytoplasm</keyword>
<dbReference type="HAMAP" id="MF_00151">
    <property type="entry name" value="PPAT_bact"/>
    <property type="match status" value="1"/>
</dbReference>
<dbReference type="PANTHER" id="PTHR21342:SF1">
    <property type="entry name" value="PHOSPHOPANTETHEINE ADENYLYLTRANSFERASE"/>
    <property type="match status" value="1"/>
</dbReference>
<dbReference type="NCBIfam" id="TIGR01510">
    <property type="entry name" value="coaD_prev_kdtB"/>
    <property type="match status" value="1"/>
</dbReference>
<dbReference type="EC" id="2.7.7.3" evidence="9"/>
<evidence type="ECO:0000256" key="6">
    <source>
        <dbReference type="ARBA" id="ARBA00022842"/>
    </source>
</evidence>
<feature type="binding site" evidence="9">
    <location>
        <begin position="127"/>
        <end position="133"/>
    </location>
    <ligand>
        <name>ATP</name>
        <dbReference type="ChEBI" id="CHEBI:30616"/>
    </ligand>
</feature>
<name>A0A7Z0PDU3_9FUSO</name>
<comment type="cofactor">
    <cofactor evidence="9">
        <name>Mg(2+)</name>
        <dbReference type="ChEBI" id="CHEBI:18420"/>
    </cofactor>
</comment>
<feature type="binding site" evidence="9">
    <location>
        <begin position="10"/>
        <end position="11"/>
    </location>
    <ligand>
        <name>ATP</name>
        <dbReference type="ChEBI" id="CHEBI:30616"/>
    </ligand>
</feature>
<keyword evidence="7 9" id="KW-0173">Coenzyme A biosynthesis</keyword>
<dbReference type="InterPro" id="IPR001980">
    <property type="entry name" value="PPAT"/>
</dbReference>
<dbReference type="GO" id="GO:0005737">
    <property type="term" value="C:cytoplasm"/>
    <property type="evidence" value="ECO:0007669"/>
    <property type="project" value="UniProtKB-SubCell"/>
</dbReference>
<dbReference type="Pfam" id="PF01467">
    <property type="entry name" value="CTP_transf_like"/>
    <property type="match status" value="1"/>
</dbReference>
<accession>A0A7Z0PDU3</accession>
<keyword evidence="4 9" id="KW-0547">Nucleotide-binding</keyword>
<feature type="binding site" evidence="9">
    <location>
        <begin position="91"/>
        <end position="93"/>
    </location>
    <ligand>
        <name>ATP</name>
        <dbReference type="ChEBI" id="CHEBI:30616"/>
    </ligand>
</feature>
<comment type="subcellular location">
    <subcellularLocation>
        <location evidence="9">Cytoplasm</location>
    </subcellularLocation>
</comment>
<comment type="caution">
    <text evidence="11">The sequence shown here is derived from an EMBL/GenBank/DDBJ whole genome shotgun (WGS) entry which is preliminary data.</text>
</comment>
<feature type="binding site" evidence="9">
    <location>
        <position position="90"/>
    </location>
    <ligand>
        <name>substrate</name>
    </ligand>
</feature>
<feature type="binding site" evidence="9">
    <location>
        <position position="42"/>
    </location>
    <ligand>
        <name>substrate</name>
    </ligand>
</feature>
<dbReference type="CDD" id="cd02163">
    <property type="entry name" value="PPAT"/>
    <property type="match status" value="1"/>
</dbReference>
<dbReference type="NCBIfam" id="TIGR00125">
    <property type="entry name" value="cyt_tran_rel"/>
    <property type="match status" value="1"/>
</dbReference>
<feature type="binding site" evidence="9">
    <location>
        <position position="18"/>
    </location>
    <ligand>
        <name>ATP</name>
        <dbReference type="ChEBI" id="CHEBI:30616"/>
    </ligand>
</feature>
<evidence type="ECO:0000256" key="4">
    <source>
        <dbReference type="ARBA" id="ARBA00022741"/>
    </source>
</evidence>
<evidence type="ECO:0000256" key="2">
    <source>
        <dbReference type="ARBA" id="ARBA00022679"/>
    </source>
</evidence>
<keyword evidence="3 9" id="KW-0548">Nucleotidyltransferase</keyword>
<proteinExistence type="inferred from homology"/>
<evidence type="ECO:0000256" key="7">
    <source>
        <dbReference type="ARBA" id="ARBA00022993"/>
    </source>
</evidence>
<dbReference type="PRINTS" id="PR01020">
    <property type="entry name" value="LPSBIOSNTHSS"/>
</dbReference>
<evidence type="ECO:0000313" key="12">
    <source>
        <dbReference type="Proteomes" id="UP000526184"/>
    </source>
</evidence>
<sequence>MNSKVIYPGSFDPITKGHLDIIKRSSKLFDELIIGVFINSSKKQWFTTDERVELIKKVLEKEGITNVKVVQFSGLLVDYIKKENIDILVRGLRAVSDYEYELQVTLTNEALTTKQFETIFLTASREYLYLSSSIVKEIALNDGDLKGFVPNVIIPDIYEKVKMIKNGK</sequence>
<dbReference type="UniPathway" id="UPA00241">
    <property type="reaction ID" value="UER00355"/>
</dbReference>
<gene>
    <name evidence="9 11" type="primary">coaD</name>
    <name evidence="11" type="ORF">HP397_00910</name>
</gene>
<dbReference type="Proteomes" id="UP000526184">
    <property type="component" value="Unassembled WGS sequence"/>
</dbReference>
<feature type="binding site" evidence="9">
    <location>
        <position position="10"/>
    </location>
    <ligand>
        <name>substrate</name>
    </ligand>
</feature>
<keyword evidence="2 9" id="KW-0808">Transferase</keyword>
<feature type="binding site" evidence="9">
    <location>
        <position position="101"/>
    </location>
    <ligand>
        <name>ATP</name>
        <dbReference type="ChEBI" id="CHEBI:30616"/>
    </ligand>
</feature>
<dbReference type="InterPro" id="IPR004821">
    <property type="entry name" value="Cyt_trans-like"/>
</dbReference>
<keyword evidence="12" id="KW-1185">Reference proteome</keyword>
<dbReference type="SUPFAM" id="SSF52374">
    <property type="entry name" value="Nucleotidylyl transferase"/>
    <property type="match status" value="1"/>
</dbReference>
<feature type="binding site" evidence="9">
    <location>
        <position position="76"/>
    </location>
    <ligand>
        <name>substrate</name>
    </ligand>
</feature>
<evidence type="ECO:0000256" key="8">
    <source>
        <dbReference type="ARBA" id="ARBA00029346"/>
    </source>
</evidence>
<comment type="catalytic activity">
    <reaction evidence="8 9">
        <text>(R)-4'-phosphopantetheine + ATP + H(+) = 3'-dephospho-CoA + diphosphate</text>
        <dbReference type="Rhea" id="RHEA:19801"/>
        <dbReference type="ChEBI" id="CHEBI:15378"/>
        <dbReference type="ChEBI" id="CHEBI:30616"/>
        <dbReference type="ChEBI" id="CHEBI:33019"/>
        <dbReference type="ChEBI" id="CHEBI:57328"/>
        <dbReference type="ChEBI" id="CHEBI:61723"/>
        <dbReference type="EC" id="2.7.7.3"/>
    </reaction>
</comment>
<feature type="site" description="Transition state stabilizer" evidence="9">
    <location>
        <position position="18"/>
    </location>
</feature>
<organism evidence="11 12">
    <name type="scientific">Streptobacillus felis</name>
    <dbReference type="NCBI Taxonomy" id="1384509"/>
    <lineage>
        <taxon>Bacteria</taxon>
        <taxon>Fusobacteriati</taxon>
        <taxon>Fusobacteriota</taxon>
        <taxon>Fusobacteriia</taxon>
        <taxon>Fusobacteriales</taxon>
        <taxon>Leptotrichiaceae</taxon>
        <taxon>Streptobacillus</taxon>
    </lineage>
</organism>
<comment type="subunit">
    <text evidence="9">Homohexamer.</text>
</comment>
<dbReference type="InterPro" id="IPR014729">
    <property type="entry name" value="Rossmann-like_a/b/a_fold"/>
</dbReference>
<dbReference type="GO" id="GO:0004595">
    <property type="term" value="F:pantetheine-phosphate adenylyltransferase activity"/>
    <property type="evidence" value="ECO:0007669"/>
    <property type="project" value="UniProtKB-UniRule"/>
</dbReference>
<evidence type="ECO:0000256" key="1">
    <source>
        <dbReference type="ARBA" id="ARBA00022490"/>
    </source>
</evidence>
<reference evidence="11 12" key="1">
    <citation type="submission" date="2020-05" db="EMBL/GenBank/DDBJ databases">
        <title>Streptobacillus felis strain LHL191014123.</title>
        <authorList>
            <person name="Fawzy A."/>
            <person name="Rau J."/>
            <person name="Risse K."/>
            <person name="Schauerte N."/>
            <person name="Geiger C."/>
            <person name="Blom J."/>
            <person name="Imirzalioglu C."/>
            <person name="Falgenhauer J."/>
            <person name="Bach A."/>
            <person name="Herden C."/>
            <person name="Eisenberg T."/>
        </authorList>
    </citation>
    <scope>NUCLEOTIDE SEQUENCE [LARGE SCALE GENOMIC DNA]</scope>
    <source>
        <strain evidence="11 12">LHL191014123</strain>
    </source>
</reference>
<protein>
    <recommendedName>
        <fullName evidence="9">Phosphopantetheine adenylyltransferase</fullName>
        <ecNumber evidence="9">2.7.7.3</ecNumber>
    </recommendedName>
    <alternativeName>
        <fullName evidence="9">Dephospho-CoA pyrophosphorylase</fullName>
    </alternativeName>
    <alternativeName>
        <fullName evidence="9">Pantetheine-phosphate adenylyltransferase</fullName>
        <shortName evidence="9">PPAT</shortName>
    </alternativeName>
</protein>
<dbReference type="AlphaFoldDB" id="A0A7Z0PDU3"/>
<feature type="domain" description="Cytidyltransferase-like" evidence="10">
    <location>
        <begin position="6"/>
        <end position="137"/>
    </location>
</feature>
<dbReference type="PANTHER" id="PTHR21342">
    <property type="entry name" value="PHOSPHOPANTETHEINE ADENYLYLTRANSFERASE"/>
    <property type="match status" value="1"/>
</dbReference>
<evidence type="ECO:0000256" key="3">
    <source>
        <dbReference type="ARBA" id="ARBA00022695"/>
    </source>
</evidence>